<organism evidence="1 2">
    <name type="scientific">Meloidogyne graminicola</name>
    <dbReference type="NCBI Taxonomy" id="189291"/>
    <lineage>
        <taxon>Eukaryota</taxon>
        <taxon>Metazoa</taxon>
        <taxon>Ecdysozoa</taxon>
        <taxon>Nematoda</taxon>
        <taxon>Chromadorea</taxon>
        <taxon>Rhabditida</taxon>
        <taxon>Tylenchina</taxon>
        <taxon>Tylenchomorpha</taxon>
        <taxon>Tylenchoidea</taxon>
        <taxon>Meloidogynidae</taxon>
        <taxon>Meloidogyninae</taxon>
        <taxon>Meloidogyne</taxon>
    </lineage>
</organism>
<evidence type="ECO:0000313" key="2">
    <source>
        <dbReference type="Proteomes" id="UP000605970"/>
    </source>
</evidence>
<evidence type="ECO:0000313" key="1">
    <source>
        <dbReference type="EMBL" id="KAF7635597.1"/>
    </source>
</evidence>
<protein>
    <submittedName>
        <fullName evidence="1">Uncharacterized protein</fullName>
    </submittedName>
</protein>
<sequence length="200" mass="23238">MSKSSKNNVITKKISTDLLLEITNFLPFNLKWANLRISSNFDILLLKNQRKCIFRLKHILRLRAEIVAAIRRITNNMTTLNDFPDSDKKILWFMVPMVWGVALTVAEKFVTLSVVRVTNEWSAVDTNPAPEEFSAVFSKRTEILLKLLEFLRNLGDEELGTLGDDCLRYSQKMLHRALNPEMYDISLPLRFTMIRGERFD</sequence>
<reference evidence="1" key="1">
    <citation type="journal article" date="2020" name="Ecol. Evol.">
        <title>Genome structure and content of the rice root-knot nematode (Meloidogyne graminicola).</title>
        <authorList>
            <person name="Phan N.T."/>
            <person name="Danchin E.G.J."/>
            <person name="Klopp C."/>
            <person name="Perfus-Barbeoch L."/>
            <person name="Kozlowski D.K."/>
            <person name="Koutsovoulos G.D."/>
            <person name="Lopez-Roques C."/>
            <person name="Bouchez O."/>
            <person name="Zahm M."/>
            <person name="Besnard G."/>
            <person name="Bellafiore S."/>
        </authorList>
    </citation>
    <scope>NUCLEOTIDE SEQUENCE</scope>
    <source>
        <strain evidence="1">VN-18</strain>
    </source>
</reference>
<accession>A0A8S9ZRB3</accession>
<dbReference type="EMBL" id="JABEBT010000040">
    <property type="protein sequence ID" value="KAF7635597.1"/>
    <property type="molecule type" value="Genomic_DNA"/>
</dbReference>
<proteinExistence type="predicted"/>
<name>A0A8S9ZRB3_9BILA</name>
<dbReference type="AlphaFoldDB" id="A0A8S9ZRB3"/>
<comment type="caution">
    <text evidence="1">The sequence shown here is derived from an EMBL/GenBank/DDBJ whole genome shotgun (WGS) entry which is preliminary data.</text>
</comment>
<keyword evidence="2" id="KW-1185">Reference proteome</keyword>
<gene>
    <name evidence="1" type="ORF">Mgra_00004986</name>
</gene>
<dbReference type="Proteomes" id="UP000605970">
    <property type="component" value="Unassembled WGS sequence"/>
</dbReference>